<dbReference type="EMBL" id="FMUE01000007">
    <property type="protein sequence ID" value="SCX28117.1"/>
    <property type="molecule type" value="Genomic_DNA"/>
</dbReference>
<dbReference type="AlphaFoldDB" id="A0A1R3TXU1"/>
<sequence length="39" mass="4384">MRAKPSQKTGLMQWTDRMDSARFFEMLGAHVSGLDIVGD</sequence>
<proteinExistence type="predicted"/>
<gene>
    <name evidence="1" type="ORF">DSM25559_3126</name>
</gene>
<name>A0A1R3TXU1_9HYPH</name>
<dbReference type="Proteomes" id="UP000187891">
    <property type="component" value="Unassembled WGS sequence"/>
</dbReference>
<dbReference type="STRING" id="1907666.DSM25559_3126"/>
<organism evidence="1 2">
    <name type="scientific">Agrobacterium rosae</name>
    <dbReference type="NCBI Taxonomy" id="1972867"/>
    <lineage>
        <taxon>Bacteria</taxon>
        <taxon>Pseudomonadati</taxon>
        <taxon>Pseudomonadota</taxon>
        <taxon>Alphaproteobacteria</taxon>
        <taxon>Hyphomicrobiales</taxon>
        <taxon>Rhizobiaceae</taxon>
        <taxon>Rhizobium/Agrobacterium group</taxon>
        <taxon>Agrobacterium</taxon>
    </lineage>
</organism>
<protein>
    <submittedName>
        <fullName evidence="1">Uncharacterized protein</fullName>
    </submittedName>
</protein>
<evidence type="ECO:0000313" key="2">
    <source>
        <dbReference type="Proteomes" id="UP000187891"/>
    </source>
</evidence>
<evidence type="ECO:0000313" key="1">
    <source>
        <dbReference type="EMBL" id="SCX28117.1"/>
    </source>
</evidence>
<reference evidence="2" key="1">
    <citation type="submission" date="2016-10" db="EMBL/GenBank/DDBJ databases">
        <authorList>
            <person name="Wibberg D."/>
        </authorList>
    </citation>
    <scope>NUCLEOTIDE SEQUENCE [LARGE SCALE GENOMIC DNA]</scope>
</reference>
<accession>A0A1R3TXU1</accession>